<protein>
    <submittedName>
        <fullName evidence="2">Uncharacterized protein</fullName>
    </submittedName>
</protein>
<feature type="chain" id="PRO_5036221496" evidence="1">
    <location>
        <begin position="19"/>
        <end position="77"/>
    </location>
</feature>
<dbReference type="EMBL" id="CAJFDH010000006">
    <property type="protein sequence ID" value="CAD5230101.1"/>
    <property type="molecule type" value="Genomic_DNA"/>
</dbReference>
<keyword evidence="1" id="KW-0732">Signal</keyword>
<dbReference type="EMBL" id="CAJFCW020000006">
    <property type="protein sequence ID" value="CAG9127489.1"/>
    <property type="molecule type" value="Genomic_DNA"/>
</dbReference>
<sequence>MSYLPLILCLLLVAPTLSRPQGDGTATGSVVSQMGGGAAADPIAAAASPVAAASPLAAPVAPAVAPAVAPVAPVVGL</sequence>
<accession>A0A811LR07</accession>
<dbReference type="Proteomes" id="UP000614601">
    <property type="component" value="Unassembled WGS sequence"/>
</dbReference>
<evidence type="ECO:0000313" key="3">
    <source>
        <dbReference type="Proteomes" id="UP000614601"/>
    </source>
</evidence>
<organism evidence="2 3">
    <name type="scientific">Bursaphelenchus okinawaensis</name>
    <dbReference type="NCBI Taxonomy" id="465554"/>
    <lineage>
        <taxon>Eukaryota</taxon>
        <taxon>Metazoa</taxon>
        <taxon>Ecdysozoa</taxon>
        <taxon>Nematoda</taxon>
        <taxon>Chromadorea</taxon>
        <taxon>Rhabditida</taxon>
        <taxon>Tylenchina</taxon>
        <taxon>Tylenchomorpha</taxon>
        <taxon>Aphelenchoidea</taxon>
        <taxon>Aphelenchoididae</taxon>
        <taxon>Bursaphelenchus</taxon>
    </lineage>
</organism>
<dbReference type="Proteomes" id="UP000783686">
    <property type="component" value="Unassembled WGS sequence"/>
</dbReference>
<comment type="caution">
    <text evidence="2">The sequence shown here is derived from an EMBL/GenBank/DDBJ whole genome shotgun (WGS) entry which is preliminary data.</text>
</comment>
<reference evidence="2" key="1">
    <citation type="submission" date="2020-09" db="EMBL/GenBank/DDBJ databases">
        <authorList>
            <person name="Kikuchi T."/>
        </authorList>
    </citation>
    <scope>NUCLEOTIDE SEQUENCE</scope>
    <source>
        <strain evidence="2">SH1</strain>
    </source>
</reference>
<dbReference type="AlphaFoldDB" id="A0A811LR07"/>
<feature type="signal peptide" evidence="1">
    <location>
        <begin position="1"/>
        <end position="18"/>
    </location>
</feature>
<evidence type="ECO:0000256" key="1">
    <source>
        <dbReference type="SAM" id="SignalP"/>
    </source>
</evidence>
<evidence type="ECO:0000313" key="2">
    <source>
        <dbReference type="EMBL" id="CAD5230101.1"/>
    </source>
</evidence>
<gene>
    <name evidence="2" type="ORF">BOKJ2_LOCUS13967</name>
</gene>
<proteinExistence type="predicted"/>
<keyword evidence="3" id="KW-1185">Reference proteome</keyword>
<name>A0A811LR07_9BILA</name>